<dbReference type="EMBL" id="JAWRVI010000095">
    <property type="protein sequence ID" value="KAK4077628.1"/>
    <property type="molecule type" value="Genomic_DNA"/>
</dbReference>
<accession>A0ABR0BHY0</accession>
<dbReference type="Pfam" id="PF17111">
    <property type="entry name" value="PigL_N"/>
    <property type="match status" value="1"/>
</dbReference>
<feature type="domain" description="Azaphilone pigments biosynthesis cluster protein L N-terminal" evidence="1">
    <location>
        <begin position="1"/>
        <end position="173"/>
    </location>
</feature>
<keyword evidence="3" id="KW-1185">Reference proteome</keyword>
<evidence type="ECO:0000259" key="1">
    <source>
        <dbReference type="Pfam" id="PF17111"/>
    </source>
</evidence>
<evidence type="ECO:0000313" key="2">
    <source>
        <dbReference type="EMBL" id="KAK4077628.1"/>
    </source>
</evidence>
<proteinExistence type="predicted"/>
<comment type="caution">
    <text evidence="2">The sequence shown here is derived from an EMBL/GenBank/DDBJ whole genome shotgun (WGS) entry which is preliminary data.</text>
</comment>
<evidence type="ECO:0000313" key="3">
    <source>
        <dbReference type="Proteomes" id="UP001287286"/>
    </source>
</evidence>
<name>A0ABR0BHY0_PURLI</name>
<organism evidence="2 3">
    <name type="scientific">Purpureocillium lilacinum</name>
    <name type="common">Paecilomyces lilacinus</name>
    <dbReference type="NCBI Taxonomy" id="33203"/>
    <lineage>
        <taxon>Eukaryota</taxon>
        <taxon>Fungi</taxon>
        <taxon>Dikarya</taxon>
        <taxon>Ascomycota</taxon>
        <taxon>Pezizomycotina</taxon>
        <taxon>Sordariomycetes</taxon>
        <taxon>Hypocreomycetidae</taxon>
        <taxon>Hypocreales</taxon>
        <taxon>Ophiocordycipitaceae</taxon>
        <taxon>Purpureocillium</taxon>
    </lineage>
</organism>
<dbReference type="InterPro" id="IPR031348">
    <property type="entry name" value="PigL_N"/>
</dbReference>
<gene>
    <name evidence="2" type="ORF">Purlil1_12266</name>
</gene>
<dbReference type="Proteomes" id="UP001287286">
    <property type="component" value="Unassembled WGS sequence"/>
</dbReference>
<sequence length="294" mass="31474">MDPLSVTASVIAVATATLQSAKALYVVVDGLADAPHAVSQSKSLLSQTQATLGTLTQTLERNSASGAVSSILKETVLSKALETTESLCQAFTTALTSLTSHSTESHFSKRDRFVVHFNESKINRLNRDLANCQRTISMVLSSITLYGSNIFIRGALLTFNSILSSHTSNDIDQLRTQFDAQERALTHLGVQLSTRETESEADDYDTVAGGGSDMQVTASLQEVCQSTLSATRARRTGQKFGDMKTDNHSIAMQGIVGVTQPGVEQSFGSLTATISSRAFQGQMDSSSFSKLFGK</sequence>
<protein>
    <recommendedName>
        <fullName evidence="1">Azaphilone pigments biosynthesis cluster protein L N-terminal domain-containing protein</fullName>
    </recommendedName>
</protein>
<reference evidence="2 3" key="1">
    <citation type="journal article" date="2024" name="Microbiol. Resour. Announc.">
        <title>Genome annotations for the ascomycete fungi Trichoderma harzianum, Trichoderma aggressivum, and Purpureocillium lilacinum.</title>
        <authorList>
            <person name="Beijen E.P.W."/>
            <person name="Ohm R.A."/>
        </authorList>
    </citation>
    <scope>NUCLEOTIDE SEQUENCE [LARGE SCALE GENOMIC DNA]</scope>
    <source>
        <strain evidence="2 3">CBS 150709</strain>
    </source>
</reference>